<dbReference type="Gene3D" id="3.40.50.1000">
    <property type="entry name" value="HAD superfamily/HAD-like"/>
    <property type="match status" value="1"/>
</dbReference>
<dbReference type="InterPro" id="IPR023214">
    <property type="entry name" value="HAD_sf"/>
</dbReference>
<reference evidence="1 2" key="1">
    <citation type="submission" date="2020-08" db="EMBL/GenBank/DDBJ databases">
        <title>Genome public.</title>
        <authorList>
            <person name="Liu C."/>
            <person name="Sun Q."/>
        </authorList>
    </citation>
    <scope>NUCLEOTIDE SEQUENCE [LARGE SCALE GENOMIC DNA]</scope>
    <source>
        <strain evidence="1 2">NSJ-56</strain>
    </source>
</reference>
<comment type="caution">
    <text evidence="1">The sequence shown here is derived from an EMBL/GenBank/DDBJ whole genome shotgun (WGS) entry which is preliminary data.</text>
</comment>
<gene>
    <name evidence="1" type="ORF">H8S64_15860</name>
</gene>
<dbReference type="SUPFAM" id="SSF56784">
    <property type="entry name" value="HAD-like"/>
    <property type="match status" value="1"/>
</dbReference>
<name>A0ABR7D473_9BACT</name>
<dbReference type="Pfam" id="PF08282">
    <property type="entry name" value="Hydrolase_3"/>
    <property type="match status" value="1"/>
</dbReference>
<dbReference type="Gene3D" id="3.30.1240.10">
    <property type="match status" value="1"/>
</dbReference>
<dbReference type="EMBL" id="JACOOH010000007">
    <property type="protein sequence ID" value="MBC5622572.1"/>
    <property type="molecule type" value="Genomic_DNA"/>
</dbReference>
<dbReference type="InterPro" id="IPR036412">
    <property type="entry name" value="HAD-like_sf"/>
</dbReference>
<dbReference type="PANTHER" id="PTHR10000">
    <property type="entry name" value="PHOSPHOSERINE PHOSPHATASE"/>
    <property type="match status" value="1"/>
</dbReference>
<dbReference type="RefSeq" id="WP_186977353.1">
    <property type="nucleotide sequence ID" value="NZ_JACOOH010000007.1"/>
</dbReference>
<dbReference type="PANTHER" id="PTHR10000:SF8">
    <property type="entry name" value="HAD SUPERFAMILY HYDROLASE-LIKE, TYPE 3"/>
    <property type="match status" value="1"/>
</dbReference>
<dbReference type="NCBIfam" id="TIGR01484">
    <property type="entry name" value="HAD-SF-IIB"/>
    <property type="match status" value="1"/>
</dbReference>
<protein>
    <submittedName>
        <fullName evidence="1">HAD family phosphatase</fullName>
    </submittedName>
</protein>
<proteinExistence type="predicted"/>
<accession>A0ABR7D473</accession>
<evidence type="ECO:0000313" key="2">
    <source>
        <dbReference type="Proteomes" id="UP000646484"/>
    </source>
</evidence>
<sequence>MIRAIIIDLDGTTLPRGWNSLSEENKKALEEAGRAGITRVLATGRSVFSFRNALPEGLPIDYMVFSSGAGIMHWNDQRLLCTRELSPEETLDIATMLWEYDINFTIQQPIPDNHHFLYRNTSPLHEDFRRRVENYPGLGTSIQSTRDIRGGATQFLVILDSKQLQLHGEIQEKLSGYSVIRSTSPIDNQAIWTEIFARDVNKGSSCQILLDQLDIRYDECAGLGNDYNDIDFLERCGHPFIVANAPEPLRGKFNNVTSDTNNGLAEFIHTALTL</sequence>
<dbReference type="Proteomes" id="UP000646484">
    <property type="component" value="Unassembled WGS sequence"/>
</dbReference>
<keyword evidence="2" id="KW-1185">Reference proteome</keyword>
<evidence type="ECO:0000313" key="1">
    <source>
        <dbReference type="EMBL" id="MBC5622572.1"/>
    </source>
</evidence>
<dbReference type="InterPro" id="IPR006379">
    <property type="entry name" value="HAD-SF_hydro_IIB"/>
</dbReference>
<organism evidence="1 2">
    <name type="scientific">Butyricimonas hominis</name>
    <dbReference type="NCBI Taxonomy" id="2763032"/>
    <lineage>
        <taxon>Bacteria</taxon>
        <taxon>Pseudomonadati</taxon>
        <taxon>Bacteroidota</taxon>
        <taxon>Bacteroidia</taxon>
        <taxon>Bacteroidales</taxon>
        <taxon>Odoribacteraceae</taxon>
        <taxon>Butyricimonas</taxon>
    </lineage>
</organism>